<sequence length="440" mass="49288">MTALLPKDVWSTLLAPAPAKSLSLFSLASFSTSAVDRTVVSYFELQGHNDIVAVTSSRQNWIFTQLFPRLFAILFAPEDRTAPRISSIIRDWLQACLLHLSYVHRGNVEKDPPKSWYWRSEAAKYRQAASYALLRAKVTSTNDEWKTEEYLMGFFVRCMADMLDSGQLQVDRTTAFELPADTSSPMYPSLRDLITVYSTLQYSCTAFDTRAGFSSAPPFQLRDDGPGPVLTFHQAGSEWAERFIGASHSIISKASQAATLVARRRILLQRGEDSAPVGLILRAEIEQLLNSLGDHLDWDETSLDLGRSDRVQRGSEVLRQGIRTMLLSEGLNVDLHDARLAACRNKAIELVADCDPSSTPGFQVALTIMAVYCIDLAARERIRELIKVMLCMSFGPNYRGTDEMLALCWEIVDKSPTKSYKDGIAPWREAMNALGRNLWL</sequence>
<protein>
    <submittedName>
        <fullName evidence="1">Uncharacterized protein</fullName>
    </submittedName>
</protein>
<organism evidence="1 2">
    <name type="scientific">Vanrija humicola</name>
    <name type="common">Yeast</name>
    <name type="synonym">Cryptococcus humicola</name>
    <dbReference type="NCBI Taxonomy" id="5417"/>
    <lineage>
        <taxon>Eukaryota</taxon>
        <taxon>Fungi</taxon>
        <taxon>Dikarya</taxon>
        <taxon>Basidiomycota</taxon>
        <taxon>Agaricomycotina</taxon>
        <taxon>Tremellomycetes</taxon>
        <taxon>Trichosporonales</taxon>
        <taxon>Trichosporonaceae</taxon>
        <taxon>Vanrija</taxon>
    </lineage>
</organism>
<evidence type="ECO:0000313" key="1">
    <source>
        <dbReference type="EMBL" id="TXT04817.1"/>
    </source>
</evidence>
<dbReference type="Proteomes" id="UP000473826">
    <property type="component" value="Unassembled WGS sequence"/>
</dbReference>
<dbReference type="OrthoDB" id="2594563at2759"/>
<reference evidence="1 2" key="1">
    <citation type="journal article" date="2019" name="PLoS Genet.">
        <title>Convergent evolution of linked mating-type loci in basidiomycete fungi.</title>
        <authorList>
            <person name="Sun S."/>
            <person name="Coelho M.A."/>
            <person name="Heitman J."/>
            <person name="Nowrousian M."/>
        </authorList>
    </citation>
    <scope>NUCLEOTIDE SEQUENCE [LARGE SCALE GENOMIC DNA]</scope>
    <source>
        <strain evidence="1 2">CBS 4282</strain>
    </source>
</reference>
<accession>A0A7D8UYA3</accession>
<dbReference type="EMBL" id="QKWK01000014">
    <property type="protein sequence ID" value="TXT04817.1"/>
    <property type="molecule type" value="Genomic_DNA"/>
</dbReference>
<keyword evidence="2" id="KW-1185">Reference proteome</keyword>
<gene>
    <name evidence="1" type="ORF">VHUM_04085</name>
</gene>
<comment type="caution">
    <text evidence="1">The sequence shown here is derived from an EMBL/GenBank/DDBJ whole genome shotgun (WGS) entry which is preliminary data.</text>
</comment>
<dbReference type="AlphaFoldDB" id="A0A7D8UYA3"/>
<name>A0A7D8UYA3_VANHU</name>
<evidence type="ECO:0000313" key="2">
    <source>
        <dbReference type="Proteomes" id="UP000473826"/>
    </source>
</evidence>
<proteinExistence type="predicted"/>